<dbReference type="Pfam" id="PF00528">
    <property type="entry name" value="BPD_transp_1"/>
    <property type="match status" value="1"/>
</dbReference>
<comment type="subcellular location">
    <subcellularLocation>
        <location evidence="1 7">Cell membrane</location>
        <topology evidence="1 7">Multi-pass membrane protein</topology>
    </subcellularLocation>
</comment>
<keyword evidence="5 7" id="KW-1133">Transmembrane helix</keyword>
<organism evidence="9 10">
    <name type="scientific">Kribbella koreensis</name>
    <dbReference type="NCBI Taxonomy" id="57909"/>
    <lineage>
        <taxon>Bacteria</taxon>
        <taxon>Bacillati</taxon>
        <taxon>Actinomycetota</taxon>
        <taxon>Actinomycetes</taxon>
        <taxon>Propionibacteriales</taxon>
        <taxon>Kribbellaceae</taxon>
        <taxon>Kribbella</taxon>
    </lineage>
</organism>
<keyword evidence="6 7" id="KW-0472">Membrane</keyword>
<dbReference type="InterPro" id="IPR035906">
    <property type="entry name" value="MetI-like_sf"/>
</dbReference>
<keyword evidence="2 7" id="KW-0813">Transport</keyword>
<dbReference type="PANTHER" id="PTHR43744:SF12">
    <property type="entry name" value="ABC TRANSPORTER PERMEASE PROTEIN MG189-RELATED"/>
    <property type="match status" value="1"/>
</dbReference>
<evidence type="ECO:0000259" key="8">
    <source>
        <dbReference type="PROSITE" id="PS50928"/>
    </source>
</evidence>
<reference evidence="9 10" key="1">
    <citation type="journal article" date="2019" name="Int. J. Syst. Evol. Microbiol.">
        <title>The Global Catalogue of Microorganisms (GCM) 10K type strain sequencing project: providing services to taxonomists for standard genome sequencing and annotation.</title>
        <authorList>
            <consortium name="The Broad Institute Genomics Platform"/>
            <consortium name="The Broad Institute Genome Sequencing Center for Infectious Disease"/>
            <person name="Wu L."/>
            <person name="Ma J."/>
        </authorList>
    </citation>
    <scope>NUCLEOTIDE SEQUENCE [LARGE SCALE GENOMIC DNA]</scope>
    <source>
        <strain evidence="9 10">JCM 10977</strain>
    </source>
</reference>
<dbReference type="EMBL" id="BAAAHK010000001">
    <property type="protein sequence ID" value="GAA0922578.1"/>
    <property type="molecule type" value="Genomic_DNA"/>
</dbReference>
<dbReference type="RefSeq" id="WP_425552025.1">
    <property type="nucleotide sequence ID" value="NZ_BAAAHK010000001.1"/>
</dbReference>
<evidence type="ECO:0000313" key="10">
    <source>
        <dbReference type="Proteomes" id="UP001500542"/>
    </source>
</evidence>
<evidence type="ECO:0000313" key="9">
    <source>
        <dbReference type="EMBL" id="GAA0922578.1"/>
    </source>
</evidence>
<feature type="domain" description="ABC transmembrane type-1" evidence="8">
    <location>
        <begin position="71"/>
        <end position="261"/>
    </location>
</feature>
<keyword evidence="10" id="KW-1185">Reference proteome</keyword>
<keyword evidence="3" id="KW-1003">Cell membrane</keyword>
<feature type="transmembrane region" description="Helical" evidence="7">
    <location>
        <begin position="194"/>
        <end position="215"/>
    </location>
</feature>
<evidence type="ECO:0000256" key="3">
    <source>
        <dbReference type="ARBA" id="ARBA00022475"/>
    </source>
</evidence>
<dbReference type="Proteomes" id="UP001500542">
    <property type="component" value="Unassembled WGS sequence"/>
</dbReference>
<dbReference type="PANTHER" id="PTHR43744">
    <property type="entry name" value="ABC TRANSPORTER PERMEASE PROTEIN MG189-RELATED-RELATED"/>
    <property type="match status" value="1"/>
</dbReference>
<evidence type="ECO:0000256" key="7">
    <source>
        <dbReference type="RuleBase" id="RU363032"/>
    </source>
</evidence>
<dbReference type="SUPFAM" id="SSF161098">
    <property type="entry name" value="MetI-like"/>
    <property type="match status" value="1"/>
</dbReference>
<gene>
    <name evidence="9" type="ORF">GCM10009554_00220</name>
</gene>
<evidence type="ECO:0000256" key="6">
    <source>
        <dbReference type="ARBA" id="ARBA00023136"/>
    </source>
</evidence>
<protein>
    <submittedName>
        <fullName evidence="9">Carbohydrate ABC transporter permease</fullName>
    </submittedName>
</protein>
<feature type="transmembrane region" description="Helical" evidence="7">
    <location>
        <begin position="240"/>
        <end position="262"/>
    </location>
</feature>
<evidence type="ECO:0000256" key="5">
    <source>
        <dbReference type="ARBA" id="ARBA00022989"/>
    </source>
</evidence>
<evidence type="ECO:0000256" key="1">
    <source>
        <dbReference type="ARBA" id="ARBA00004651"/>
    </source>
</evidence>
<feature type="transmembrane region" description="Helical" evidence="7">
    <location>
        <begin position="133"/>
        <end position="156"/>
    </location>
</feature>
<dbReference type="Gene3D" id="1.10.3720.10">
    <property type="entry name" value="MetI-like"/>
    <property type="match status" value="1"/>
</dbReference>
<accession>A0ABN1P4Z4</accession>
<evidence type="ECO:0000256" key="2">
    <source>
        <dbReference type="ARBA" id="ARBA00022448"/>
    </source>
</evidence>
<feature type="transmembrane region" description="Helical" evidence="7">
    <location>
        <begin position="75"/>
        <end position="94"/>
    </location>
</feature>
<name>A0ABN1P4Z4_9ACTN</name>
<sequence>MKSRIRWPGLIMHVVLAIAGLLCLFPFYWTLVMATNTTSDIYRYPPKFTFGSQLDDNIHQVLQNVAFFSSMANTLVVAVSTTLLVLFFDSLAAFTFAKFRFPGRNALFVILLATMLLPAQLGAVPQFQTMAAFGWVGSLKALIIPASANAFGIFWLRQYFQNSIHDELVEAATLDGCSFFGIYRNVALPSARPALAFLGIFTFVASWNDYFWPLIVLTNPDHLTLQVALSSLNRSHGVDFSMVMTGALMAMVPLIIVFVIFARQFIKGATEGAIRG</sequence>
<dbReference type="PROSITE" id="PS50928">
    <property type="entry name" value="ABC_TM1"/>
    <property type="match status" value="1"/>
</dbReference>
<keyword evidence="4 7" id="KW-0812">Transmembrane</keyword>
<dbReference type="CDD" id="cd06261">
    <property type="entry name" value="TM_PBP2"/>
    <property type="match status" value="1"/>
</dbReference>
<feature type="transmembrane region" description="Helical" evidence="7">
    <location>
        <begin position="106"/>
        <end position="127"/>
    </location>
</feature>
<dbReference type="InterPro" id="IPR000515">
    <property type="entry name" value="MetI-like"/>
</dbReference>
<comment type="caution">
    <text evidence="9">The sequence shown here is derived from an EMBL/GenBank/DDBJ whole genome shotgun (WGS) entry which is preliminary data.</text>
</comment>
<comment type="similarity">
    <text evidence="7">Belongs to the binding-protein-dependent transport system permease family.</text>
</comment>
<proteinExistence type="inferred from homology"/>
<evidence type="ECO:0000256" key="4">
    <source>
        <dbReference type="ARBA" id="ARBA00022692"/>
    </source>
</evidence>